<dbReference type="PANTHER" id="PTHR46889:SF4">
    <property type="entry name" value="TRANSPOSASE INSO FOR INSERTION SEQUENCE ELEMENT IS911B-RELATED"/>
    <property type="match status" value="1"/>
</dbReference>
<dbReference type="GO" id="GO:0003676">
    <property type="term" value="F:nucleic acid binding"/>
    <property type="evidence" value="ECO:0007669"/>
    <property type="project" value="InterPro"/>
</dbReference>
<reference evidence="2 3" key="1">
    <citation type="journal article" date="2013" name="Genome Announc.">
        <title>Genome Sequence of the Polycyclic Aromatic Hydrocarbon-Degrading Bacterium Strain Marinobacter nanhaiticus D15-8WT.</title>
        <authorList>
            <person name="Cui Z."/>
            <person name="Gao W."/>
            <person name="Li Q."/>
            <person name="Xu G."/>
            <person name="Zheng L."/>
        </authorList>
    </citation>
    <scope>NUCLEOTIDE SEQUENCE [LARGE SCALE GENOMIC DNA]</scope>
    <source>
        <strain evidence="2 3">D15-8W</strain>
    </source>
</reference>
<comment type="caution">
    <text evidence="2">The sequence shown here is derived from an EMBL/GenBank/DDBJ whole genome shotgun (WGS) entry which is preliminary data.</text>
</comment>
<dbReference type="GO" id="GO:0015074">
    <property type="term" value="P:DNA integration"/>
    <property type="evidence" value="ECO:0007669"/>
    <property type="project" value="InterPro"/>
</dbReference>
<dbReference type="Proteomes" id="UP000013165">
    <property type="component" value="Unassembled WGS sequence"/>
</dbReference>
<dbReference type="RefSeq" id="WP_004581630.1">
    <property type="nucleotide sequence ID" value="NZ_AP028878.1"/>
</dbReference>
<feature type="domain" description="Integrase catalytic" evidence="1">
    <location>
        <begin position="1"/>
        <end position="86"/>
    </location>
</feature>
<dbReference type="SUPFAM" id="SSF53098">
    <property type="entry name" value="Ribonuclease H-like"/>
    <property type="match status" value="1"/>
</dbReference>
<sequence>MALGRRGKPDKLMLHTDQGVQYRTAQYQALLTLNGIEPSMSRKGNCLDNAAMVSLFHTLKTEHVRHHRYRTHQQARQSLLDYMTPF</sequence>
<dbReference type="InterPro" id="IPR050900">
    <property type="entry name" value="Transposase_IS3/IS150/IS904"/>
</dbReference>
<dbReference type="HOGENOM" id="CLU_027402_41_4_6"/>
<dbReference type="eggNOG" id="COG2801">
    <property type="taxonomic scope" value="Bacteria"/>
</dbReference>
<protein>
    <submittedName>
        <fullName evidence="2">IS3 family transposase</fullName>
    </submittedName>
</protein>
<dbReference type="Gene3D" id="3.30.420.10">
    <property type="entry name" value="Ribonuclease H-like superfamily/Ribonuclease H"/>
    <property type="match status" value="1"/>
</dbReference>
<dbReference type="InterPro" id="IPR012337">
    <property type="entry name" value="RNaseH-like_sf"/>
</dbReference>
<dbReference type="InterPro" id="IPR001584">
    <property type="entry name" value="Integrase_cat-core"/>
</dbReference>
<gene>
    <name evidence="2" type="ORF">J057_18455</name>
</gene>
<evidence type="ECO:0000313" key="3">
    <source>
        <dbReference type="Proteomes" id="UP000013165"/>
    </source>
</evidence>
<dbReference type="STRING" id="626887.J057_18455"/>
<dbReference type="EMBL" id="APLQ01000014">
    <property type="protein sequence ID" value="ENO13405.1"/>
    <property type="molecule type" value="Genomic_DNA"/>
</dbReference>
<accession>N6VTB3</accession>
<dbReference type="OrthoDB" id="9810995at2"/>
<keyword evidence="3" id="KW-1185">Reference proteome</keyword>
<name>N6VTB3_9GAMM</name>
<evidence type="ECO:0000259" key="1">
    <source>
        <dbReference type="PROSITE" id="PS50994"/>
    </source>
</evidence>
<proteinExistence type="predicted"/>
<dbReference type="PROSITE" id="PS50994">
    <property type="entry name" value="INTEGRASE"/>
    <property type="match status" value="1"/>
</dbReference>
<evidence type="ECO:0000313" key="2">
    <source>
        <dbReference type="EMBL" id="ENO13405.1"/>
    </source>
</evidence>
<dbReference type="PANTHER" id="PTHR46889">
    <property type="entry name" value="TRANSPOSASE INSF FOR INSERTION SEQUENCE IS3B-RELATED"/>
    <property type="match status" value="1"/>
</dbReference>
<dbReference type="AlphaFoldDB" id="N6VTB3"/>
<dbReference type="InterPro" id="IPR036397">
    <property type="entry name" value="RNaseH_sf"/>
</dbReference>
<organism evidence="2 3">
    <name type="scientific">Marinobacter nanhaiticus D15-8W</name>
    <dbReference type="NCBI Taxonomy" id="626887"/>
    <lineage>
        <taxon>Bacteria</taxon>
        <taxon>Pseudomonadati</taxon>
        <taxon>Pseudomonadota</taxon>
        <taxon>Gammaproteobacteria</taxon>
        <taxon>Pseudomonadales</taxon>
        <taxon>Marinobacteraceae</taxon>
        <taxon>Marinobacter</taxon>
    </lineage>
</organism>